<dbReference type="eggNOG" id="COG0726">
    <property type="taxonomic scope" value="Bacteria"/>
</dbReference>
<organism evidence="3 4">
    <name type="scientific">Saccharothrix espanaensis (strain ATCC 51144 / DSM 44229 / JCM 9112 / NBRC 15066 / NRRL 15764)</name>
    <dbReference type="NCBI Taxonomy" id="1179773"/>
    <lineage>
        <taxon>Bacteria</taxon>
        <taxon>Bacillati</taxon>
        <taxon>Actinomycetota</taxon>
        <taxon>Actinomycetes</taxon>
        <taxon>Pseudonocardiales</taxon>
        <taxon>Pseudonocardiaceae</taxon>
        <taxon>Saccharothrix</taxon>
    </lineage>
</organism>
<dbReference type="Pfam" id="PF01522">
    <property type="entry name" value="Polysacc_deac_1"/>
    <property type="match status" value="1"/>
</dbReference>
<dbReference type="PATRIC" id="fig|1179773.3.peg.2248"/>
<accession>K0JUI3</accession>
<dbReference type="Proteomes" id="UP000006281">
    <property type="component" value="Chromosome"/>
</dbReference>
<evidence type="ECO:0000256" key="1">
    <source>
        <dbReference type="SAM" id="MobiDB-lite"/>
    </source>
</evidence>
<dbReference type="InterPro" id="IPR011330">
    <property type="entry name" value="Glyco_hydro/deAcase_b/a-brl"/>
</dbReference>
<dbReference type="Gene3D" id="3.20.20.370">
    <property type="entry name" value="Glycoside hydrolase/deacetylase"/>
    <property type="match status" value="1"/>
</dbReference>
<reference evidence="3 4" key="1">
    <citation type="journal article" date="2012" name="BMC Genomics">
        <title>Complete genome sequence of Saccharothrix espanaensis DSM 44229T and comparison to the other completely sequenced Pseudonocardiaceae.</title>
        <authorList>
            <person name="Strobel T."/>
            <person name="Al-Dilaimi A."/>
            <person name="Blom J."/>
            <person name="Gessner A."/>
            <person name="Kalinowski J."/>
            <person name="Luzhetska M."/>
            <person name="Puhler A."/>
            <person name="Szczepanowski R."/>
            <person name="Bechthold A."/>
            <person name="Ruckert C."/>
        </authorList>
    </citation>
    <scope>NUCLEOTIDE SEQUENCE [LARGE SCALE GENOMIC DNA]</scope>
    <source>
        <strain evidence="4">ATCC 51144 / DSM 44229 / JCM 9112 / NBRC 15066 / NRRL 15764</strain>
    </source>
</reference>
<sequence>MWLIVNVEEWSDTEPMPRNVFTPPAGGVPSPDVPNWAWHEYDNRVGFWRVLRVLDEHAVPVALAVSGSAIEVYPQITEAAHSRGWEFVGHGYTQKNMQKVPDERHDVQRTRDAITTATGRPPRGWLGPGRLPSRLVPRQGRVTSSERKVKPGFSAAPGC</sequence>
<protein>
    <recommendedName>
        <fullName evidence="2">NodB homology domain-containing protein</fullName>
    </recommendedName>
</protein>
<dbReference type="RefSeq" id="WP_015099688.1">
    <property type="nucleotide sequence ID" value="NC_019673.1"/>
</dbReference>
<feature type="compositionally biased region" description="Low complexity" evidence="1">
    <location>
        <begin position="119"/>
        <end position="135"/>
    </location>
</feature>
<name>K0JUI3_SACES</name>
<feature type="domain" description="NodB homology" evidence="2">
    <location>
        <begin position="47"/>
        <end position="130"/>
    </location>
</feature>
<dbReference type="PANTHER" id="PTHR43123">
    <property type="entry name" value="POLYSACCHARIDE DEACETYLASE-RELATED"/>
    <property type="match status" value="1"/>
</dbReference>
<evidence type="ECO:0000313" key="4">
    <source>
        <dbReference type="Proteomes" id="UP000006281"/>
    </source>
</evidence>
<dbReference type="GO" id="GO:0016810">
    <property type="term" value="F:hydrolase activity, acting on carbon-nitrogen (but not peptide) bonds"/>
    <property type="evidence" value="ECO:0007669"/>
    <property type="project" value="InterPro"/>
</dbReference>
<evidence type="ECO:0000313" key="3">
    <source>
        <dbReference type="EMBL" id="CCH29576.1"/>
    </source>
</evidence>
<dbReference type="SUPFAM" id="SSF88713">
    <property type="entry name" value="Glycoside hydrolase/deacetylase"/>
    <property type="match status" value="1"/>
</dbReference>
<dbReference type="OrthoDB" id="9787041at2"/>
<gene>
    <name evidence="3" type="ordered locus">BN6_22550</name>
</gene>
<dbReference type="EMBL" id="HE804045">
    <property type="protein sequence ID" value="CCH29576.1"/>
    <property type="molecule type" value="Genomic_DNA"/>
</dbReference>
<feature type="region of interest" description="Disordered" evidence="1">
    <location>
        <begin position="116"/>
        <end position="159"/>
    </location>
</feature>
<dbReference type="GO" id="GO:0005975">
    <property type="term" value="P:carbohydrate metabolic process"/>
    <property type="evidence" value="ECO:0007669"/>
    <property type="project" value="InterPro"/>
</dbReference>
<dbReference type="KEGG" id="sesp:BN6_22550"/>
<evidence type="ECO:0000259" key="2">
    <source>
        <dbReference type="Pfam" id="PF01522"/>
    </source>
</evidence>
<dbReference type="AlphaFoldDB" id="K0JUI3"/>
<dbReference type="HOGENOM" id="CLU_1659471_0_0_11"/>
<dbReference type="BioCyc" id="SESP1179773:BN6_RS10965-MONOMER"/>
<keyword evidence="4" id="KW-1185">Reference proteome</keyword>
<dbReference type="InterPro" id="IPR002509">
    <property type="entry name" value="NODB_dom"/>
</dbReference>
<proteinExistence type="predicted"/>
<dbReference type="STRING" id="1179773.BN6_22550"/>
<dbReference type="PANTHER" id="PTHR43123:SF4">
    <property type="entry name" value="POLYSACCHARIDE DEACETYLASE"/>
    <property type="match status" value="1"/>
</dbReference>